<feature type="compositionally biased region" description="Low complexity" evidence="3">
    <location>
        <begin position="43"/>
        <end position="86"/>
    </location>
</feature>
<protein>
    <recommendedName>
        <fullName evidence="7">Cutinase</fullName>
    </recommendedName>
</protein>
<organism evidence="5 6">
    <name type="scientific">Pseudozyma flocculosa</name>
    <dbReference type="NCBI Taxonomy" id="84751"/>
    <lineage>
        <taxon>Eukaryota</taxon>
        <taxon>Fungi</taxon>
        <taxon>Dikarya</taxon>
        <taxon>Basidiomycota</taxon>
        <taxon>Ustilaginomycotina</taxon>
        <taxon>Ustilaginomycetes</taxon>
        <taxon>Ustilaginales</taxon>
        <taxon>Ustilaginaceae</taxon>
        <taxon>Pseudozyma</taxon>
    </lineage>
</organism>
<dbReference type="OrthoDB" id="2586582at2759"/>
<keyword evidence="6" id="KW-1185">Reference proteome</keyword>
<dbReference type="PANTHER" id="PTHR33630:SF9">
    <property type="entry name" value="CUTINASE 4"/>
    <property type="match status" value="1"/>
</dbReference>
<feature type="compositionally biased region" description="Gly residues" evidence="3">
    <location>
        <begin position="32"/>
        <end position="42"/>
    </location>
</feature>
<reference evidence="5 6" key="1">
    <citation type="submission" date="2018-03" db="EMBL/GenBank/DDBJ databases">
        <authorList>
            <person name="Guldener U."/>
        </authorList>
    </citation>
    <scope>NUCLEOTIDE SEQUENCE [LARGE SCALE GENOMIC DNA]</scope>
    <source>
        <strain evidence="5 6">DAOM196992</strain>
    </source>
</reference>
<dbReference type="InterPro" id="IPR000675">
    <property type="entry name" value="Cutinase/axe"/>
</dbReference>
<evidence type="ECO:0000313" key="5">
    <source>
        <dbReference type="EMBL" id="SPO37461.1"/>
    </source>
</evidence>
<dbReference type="InterPro" id="IPR029058">
    <property type="entry name" value="AB_hydrolase_fold"/>
</dbReference>
<dbReference type="GO" id="GO:0052689">
    <property type="term" value="F:carboxylic ester hydrolase activity"/>
    <property type="evidence" value="ECO:0007669"/>
    <property type="project" value="UniProtKB-ARBA"/>
</dbReference>
<feature type="compositionally biased region" description="Gly residues" evidence="3">
    <location>
        <begin position="126"/>
        <end position="135"/>
    </location>
</feature>
<evidence type="ECO:0000256" key="4">
    <source>
        <dbReference type="SAM" id="SignalP"/>
    </source>
</evidence>
<dbReference type="Gene3D" id="3.40.50.1820">
    <property type="entry name" value="alpha/beta hydrolase"/>
    <property type="match status" value="1"/>
</dbReference>
<keyword evidence="2" id="KW-1015">Disulfide bond</keyword>
<keyword evidence="1" id="KW-0378">Hydrolase</keyword>
<sequence length="348" mass="33077">MKLSIVFVAALIGATTANPLGGMGSGLLGGGSSGGSAGGSPGGLLSRLQGGSAGGSFSASSPDGVSAGGSSSAPSPGGVSAGGSSSPPSPGGSAGSAAPSLLGGGSAGGLSSLLGGGSSGASTDGSAGGSTGGSAGAPSAASPTSPGGGAGGKCDSYTIINTRGTTELQGPSVGFLGMNQQLLMAAPGGKQYNTLYPADWSQISTVGTLDIVNKVNSVLRTSPKECFILQGYSQGAAATTNAMPKLTGAAFDAVRGVVLVGNPERQPGKDCNVDDRGGSSTKMVGGMMAMLGGIPANWVPKVLDICIFGDGVCDTTHGFGINPPHLLYGGSSSVQGMGASYMKKALGY</sequence>
<evidence type="ECO:0000256" key="2">
    <source>
        <dbReference type="ARBA" id="ARBA00023157"/>
    </source>
</evidence>
<feature type="compositionally biased region" description="Low complexity" evidence="3">
    <location>
        <begin position="136"/>
        <end position="145"/>
    </location>
</feature>
<feature type="signal peptide" evidence="4">
    <location>
        <begin position="1"/>
        <end position="17"/>
    </location>
</feature>
<evidence type="ECO:0000313" key="6">
    <source>
        <dbReference type="Proteomes" id="UP000323386"/>
    </source>
</evidence>
<dbReference type="PANTHER" id="PTHR33630">
    <property type="entry name" value="CUTINASE RV1984C-RELATED-RELATED"/>
    <property type="match status" value="1"/>
</dbReference>
<keyword evidence="4" id="KW-0732">Signal</keyword>
<feature type="region of interest" description="Disordered" evidence="3">
    <location>
        <begin position="32"/>
        <end position="100"/>
    </location>
</feature>
<accession>A0A5C3F2D2</accession>
<evidence type="ECO:0008006" key="7">
    <source>
        <dbReference type="Google" id="ProtNLM"/>
    </source>
</evidence>
<feature type="chain" id="PRO_5022970610" description="Cutinase" evidence="4">
    <location>
        <begin position="18"/>
        <end position="348"/>
    </location>
</feature>
<evidence type="ECO:0000256" key="3">
    <source>
        <dbReference type="SAM" id="MobiDB-lite"/>
    </source>
</evidence>
<feature type="region of interest" description="Disordered" evidence="3">
    <location>
        <begin position="114"/>
        <end position="151"/>
    </location>
</feature>
<name>A0A5C3F2D2_9BASI</name>
<dbReference type="SMART" id="SM01110">
    <property type="entry name" value="Cutinase"/>
    <property type="match status" value="1"/>
</dbReference>
<dbReference type="Proteomes" id="UP000323386">
    <property type="component" value="Unassembled WGS sequence"/>
</dbReference>
<gene>
    <name evidence="5" type="ORF">PSFLO_02935</name>
</gene>
<dbReference type="AlphaFoldDB" id="A0A5C3F2D2"/>
<dbReference type="SUPFAM" id="SSF53474">
    <property type="entry name" value="alpha/beta-Hydrolases"/>
    <property type="match status" value="1"/>
</dbReference>
<dbReference type="EMBL" id="OOIP01000007">
    <property type="protein sequence ID" value="SPO37461.1"/>
    <property type="molecule type" value="Genomic_DNA"/>
</dbReference>
<dbReference type="Pfam" id="PF01083">
    <property type="entry name" value="Cutinase"/>
    <property type="match status" value="1"/>
</dbReference>
<proteinExistence type="predicted"/>
<evidence type="ECO:0000256" key="1">
    <source>
        <dbReference type="ARBA" id="ARBA00022801"/>
    </source>
</evidence>